<name>A0A2P6RHI5_ROSCH</name>
<dbReference type="Gramene" id="PRQ45892">
    <property type="protein sequence ID" value="PRQ45892"/>
    <property type="gene ID" value="RchiOBHm_Chr3g0496591"/>
</dbReference>
<keyword evidence="3" id="KW-0418">Kinase</keyword>
<dbReference type="SUPFAM" id="SSF53067">
    <property type="entry name" value="Actin-like ATPase domain"/>
    <property type="match status" value="1"/>
</dbReference>
<organism evidence="4 5">
    <name type="scientific">Rosa chinensis</name>
    <name type="common">China rose</name>
    <dbReference type="NCBI Taxonomy" id="74649"/>
    <lineage>
        <taxon>Eukaryota</taxon>
        <taxon>Viridiplantae</taxon>
        <taxon>Streptophyta</taxon>
        <taxon>Embryophyta</taxon>
        <taxon>Tracheophyta</taxon>
        <taxon>Spermatophyta</taxon>
        <taxon>Magnoliopsida</taxon>
        <taxon>eudicotyledons</taxon>
        <taxon>Gunneridae</taxon>
        <taxon>Pentapetalae</taxon>
        <taxon>rosids</taxon>
        <taxon>fabids</taxon>
        <taxon>Rosales</taxon>
        <taxon>Rosaceae</taxon>
        <taxon>Rosoideae</taxon>
        <taxon>Rosoideae incertae sedis</taxon>
        <taxon>Rosa</taxon>
    </lineage>
</organism>
<comment type="similarity">
    <text evidence="1">Belongs to the FGGY kinase family.</text>
</comment>
<evidence type="ECO:0000256" key="2">
    <source>
        <dbReference type="ARBA" id="ARBA00022679"/>
    </source>
</evidence>
<evidence type="ECO:0000313" key="4">
    <source>
        <dbReference type="EMBL" id="PRQ45892.1"/>
    </source>
</evidence>
<accession>A0A2P6RHI5</accession>
<dbReference type="GO" id="GO:0019150">
    <property type="term" value="F:D-ribulokinase activity"/>
    <property type="evidence" value="ECO:0007669"/>
    <property type="project" value="TreeGrafter"/>
</dbReference>
<keyword evidence="5" id="KW-1185">Reference proteome</keyword>
<dbReference type="EMBL" id="PDCK01000041">
    <property type="protein sequence ID" value="PRQ45892.1"/>
    <property type="molecule type" value="Genomic_DNA"/>
</dbReference>
<gene>
    <name evidence="4" type="ORF">RchiOBHm_Chr3g0496591</name>
</gene>
<dbReference type="STRING" id="74649.A0A2P6RHI5"/>
<dbReference type="GO" id="GO:0004856">
    <property type="term" value="F:D-xylulokinase activity"/>
    <property type="evidence" value="ECO:0007669"/>
    <property type="project" value="TreeGrafter"/>
</dbReference>
<dbReference type="GO" id="GO:0005829">
    <property type="term" value="C:cytosol"/>
    <property type="evidence" value="ECO:0007669"/>
    <property type="project" value="TreeGrafter"/>
</dbReference>
<evidence type="ECO:0000313" key="5">
    <source>
        <dbReference type="Proteomes" id="UP000238479"/>
    </source>
</evidence>
<keyword evidence="2" id="KW-0808">Transferase</keyword>
<reference evidence="4 5" key="1">
    <citation type="journal article" date="2018" name="Nat. Genet.">
        <title>The Rosa genome provides new insights in the design of modern roses.</title>
        <authorList>
            <person name="Bendahmane M."/>
        </authorList>
    </citation>
    <scope>NUCLEOTIDE SEQUENCE [LARGE SCALE GENOMIC DNA]</scope>
    <source>
        <strain evidence="5">cv. Old Blush</strain>
    </source>
</reference>
<dbReference type="Proteomes" id="UP000238479">
    <property type="component" value="Chromosome 3"/>
</dbReference>
<dbReference type="PANTHER" id="PTHR10196:SF80">
    <property type="entry name" value="D-RIBULOSE KINASE"/>
    <property type="match status" value="1"/>
</dbReference>
<protein>
    <submittedName>
        <fullName evidence="4">Uncharacterized protein</fullName>
    </submittedName>
</protein>
<proteinExistence type="inferred from homology"/>
<dbReference type="GO" id="GO:0005997">
    <property type="term" value="P:xylulose metabolic process"/>
    <property type="evidence" value="ECO:0007669"/>
    <property type="project" value="TreeGrafter"/>
</dbReference>
<comment type="caution">
    <text evidence="4">The sequence shown here is derived from an EMBL/GenBank/DDBJ whole genome shotgun (WGS) entry which is preliminary data.</text>
</comment>
<dbReference type="InterPro" id="IPR043129">
    <property type="entry name" value="ATPase_NBD"/>
</dbReference>
<evidence type="ECO:0000256" key="3">
    <source>
        <dbReference type="ARBA" id="ARBA00022777"/>
    </source>
</evidence>
<dbReference type="AlphaFoldDB" id="A0A2P6RHI5"/>
<evidence type="ECO:0000256" key="1">
    <source>
        <dbReference type="ARBA" id="ARBA00009156"/>
    </source>
</evidence>
<dbReference type="PANTHER" id="PTHR10196">
    <property type="entry name" value="SUGAR KINASE"/>
    <property type="match status" value="1"/>
</dbReference>
<sequence length="235" mass="26207">MAFGSSGGELEVGEWLYLGLDFGTSGARKSEEKMDWAHSWKATLFSLLGDIPSHLRKLVAFISIDGTSTTTLIVDSNTREPLWRPFLYNESCPDALPMWENDDPNKKSALLLHQADWLLWLLRGKLGVSDYNNALKSKCCFISCLAFVIPRDLVASNVHMPTIDYLANSLKVCIQVTSLGSTLAIKLLSTTRIEDARFGVYSHHLDDKWLVGGALNTGRAVLRQNFTDKKLEKLS</sequence>